<proteinExistence type="predicted"/>
<keyword evidence="2" id="KW-1185">Reference proteome</keyword>
<protein>
    <submittedName>
        <fullName evidence="1">Metal-dependent hydrolase</fullName>
    </submittedName>
</protein>
<name>A0ACD4R746_9BACI</name>
<reference evidence="2" key="1">
    <citation type="journal article" date="2025" name="Aquaculture">
        <title>Assessment of the bioflocculant production and safety properties of Metabacillus hrfriensis sp. nov. based on phenotypic and whole-genome sequencing analysis.</title>
        <authorList>
            <person name="Zhang R."/>
            <person name="Zhao Z."/>
            <person name="Luo L."/>
            <person name="Wang S."/>
            <person name="Guo K."/>
            <person name="Xu W."/>
        </authorList>
    </citation>
    <scope>NUCLEOTIDE SEQUENCE [LARGE SCALE GENOMIC DNA]</scope>
    <source>
        <strain evidence="2">CT-WN-B3</strain>
    </source>
</reference>
<evidence type="ECO:0000313" key="2">
    <source>
        <dbReference type="Proteomes" id="UP001226091"/>
    </source>
</evidence>
<sequence length="208" mass="22661">MNGTSHMAIGAGTGFIIASSMQTDLQTTLILSGLGGLTALIPDIDIDGKLSNRITFSHQFVRTLAQIIGFLMIMYSFFQGKGNEIWIGMGSGTAIIVLSAFFRQRHMLTMTGIGVLAGGLSLQESWIIMLGVFIVIASFVPHRSYTHSLAGLAFFSVIAFQFEQAIGMDNLFIVSTAGYASHLIADMKVLPFNRRGVKYFLPFSSKEF</sequence>
<dbReference type="Proteomes" id="UP001226091">
    <property type="component" value="Chromosome"/>
</dbReference>
<gene>
    <name evidence="1" type="ORF">QLQ22_16240</name>
</gene>
<organism evidence="1 2">
    <name type="scientific">Metabacillus hrfriensis</name>
    <dbReference type="NCBI Taxonomy" id="3048891"/>
    <lineage>
        <taxon>Bacteria</taxon>
        <taxon>Bacillati</taxon>
        <taxon>Bacillota</taxon>
        <taxon>Bacilli</taxon>
        <taxon>Bacillales</taxon>
        <taxon>Bacillaceae</taxon>
        <taxon>Metabacillus</taxon>
    </lineage>
</organism>
<evidence type="ECO:0000313" key="1">
    <source>
        <dbReference type="EMBL" id="WHZ56239.1"/>
    </source>
</evidence>
<accession>A0ACD4R746</accession>
<keyword evidence="1" id="KW-0378">Hydrolase</keyword>
<dbReference type="EMBL" id="CP126116">
    <property type="protein sequence ID" value="WHZ56239.1"/>
    <property type="molecule type" value="Genomic_DNA"/>
</dbReference>